<protein>
    <submittedName>
        <fullName evidence="1">Uncharacterized protein</fullName>
    </submittedName>
</protein>
<dbReference type="UniPathway" id="UPA00142">
    <property type="reaction ID" value="UER00209"/>
</dbReference>
<dbReference type="EMBL" id="FUKI01000102">
    <property type="protein sequence ID" value="SJM92398.1"/>
    <property type="molecule type" value="Genomic_DNA"/>
</dbReference>
<sequence length="93" mass="10180">MTQSNNTVLTRLSQLQDNGKQHMLCGGLKGIEKESLRIGKDGLIAQTISIDQWCSYEYSYSVFNLGQLQPPFALSLSKCAVHASTSSARTVTL</sequence>
<accession>A0A1R4H7Z6</accession>
<evidence type="ECO:0000313" key="1">
    <source>
        <dbReference type="EMBL" id="SJM92398.1"/>
    </source>
</evidence>
<dbReference type="RefSeq" id="WP_087143381.1">
    <property type="nucleotide sequence ID" value="NZ_FUKI01000102.1"/>
</dbReference>
<name>A0A1R4H7Z6_9GAMM</name>
<keyword evidence="2" id="KW-1185">Reference proteome</keyword>
<reference evidence="2" key="1">
    <citation type="submission" date="2017-02" db="EMBL/GenBank/DDBJ databases">
        <authorList>
            <person name="Daims H."/>
        </authorList>
    </citation>
    <scope>NUCLEOTIDE SEQUENCE [LARGE SCALE GENOMIC DNA]</scope>
</reference>
<dbReference type="Proteomes" id="UP000195667">
    <property type="component" value="Unassembled WGS sequence"/>
</dbReference>
<dbReference type="AlphaFoldDB" id="A0A1R4H7Z6"/>
<organism evidence="1 2">
    <name type="scientific">Crenothrix polyspora</name>
    <dbReference type="NCBI Taxonomy" id="360316"/>
    <lineage>
        <taxon>Bacteria</taxon>
        <taxon>Pseudomonadati</taxon>
        <taxon>Pseudomonadota</taxon>
        <taxon>Gammaproteobacteria</taxon>
        <taxon>Methylococcales</taxon>
        <taxon>Crenotrichaceae</taxon>
        <taxon>Crenothrix</taxon>
    </lineage>
</organism>
<evidence type="ECO:0000313" key="2">
    <source>
        <dbReference type="Proteomes" id="UP000195667"/>
    </source>
</evidence>
<proteinExistence type="predicted"/>
<dbReference type="GO" id="GO:0006750">
    <property type="term" value="P:glutathione biosynthetic process"/>
    <property type="evidence" value="ECO:0007669"/>
    <property type="project" value="UniProtKB-UniPathway"/>
</dbReference>
<gene>
    <name evidence="1" type="ORF">CRENPOLYSF1_280007</name>
</gene>